<dbReference type="HOGENOM" id="CLU_113663_5_1_9"/>
<evidence type="ECO:0000256" key="2">
    <source>
        <dbReference type="ARBA" id="ARBA00022448"/>
    </source>
</evidence>
<evidence type="ECO:0000256" key="5">
    <source>
        <dbReference type="ARBA" id="ARBA00022927"/>
    </source>
</evidence>
<keyword evidence="2 9" id="KW-0813">Transport</keyword>
<dbReference type="GO" id="GO:0006605">
    <property type="term" value="P:protein targeting"/>
    <property type="evidence" value="ECO:0007669"/>
    <property type="project" value="UniProtKB-UniRule"/>
</dbReference>
<keyword evidence="6 9" id="KW-1133">Transmembrane helix</keyword>
<evidence type="ECO:0000256" key="6">
    <source>
        <dbReference type="ARBA" id="ARBA00022989"/>
    </source>
</evidence>
<dbReference type="EMBL" id="CP002390">
    <property type="protein sequence ID" value="ADW16182.1"/>
    <property type="molecule type" value="Genomic_DNA"/>
</dbReference>
<dbReference type="RefSeq" id="WP_014262849.1">
    <property type="nucleotide sequence ID" value="NC_016630.1"/>
</dbReference>
<keyword evidence="8 9" id="KW-0472">Membrane</keyword>
<dbReference type="GO" id="GO:0005886">
    <property type="term" value="C:plasma membrane"/>
    <property type="evidence" value="ECO:0007669"/>
    <property type="project" value="UniProtKB-SubCell"/>
</dbReference>
<evidence type="ECO:0000256" key="8">
    <source>
        <dbReference type="ARBA" id="ARBA00023136"/>
    </source>
</evidence>
<comment type="subcellular location">
    <subcellularLocation>
        <location evidence="9">Cell membrane</location>
        <topology evidence="9">Single-pass membrane protein</topology>
    </subcellularLocation>
    <subcellularLocation>
        <location evidence="1">Membrane</location>
    </subcellularLocation>
</comment>
<keyword evidence="5 9" id="KW-0653">Protein transport</keyword>
<evidence type="ECO:0000256" key="7">
    <source>
        <dbReference type="ARBA" id="ARBA00023010"/>
    </source>
</evidence>
<comment type="function">
    <text evidence="9">Essential subunit of the Sec protein translocation channel SecYEG. Clamps together the 2 halves of SecY. May contact the channel plug during translocation.</text>
</comment>
<evidence type="ECO:0000313" key="10">
    <source>
        <dbReference type="EMBL" id="ADW16182.1"/>
    </source>
</evidence>
<accession>E8RK59</accession>
<evidence type="ECO:0000256" key="9">
    <source>
        <dbReference type="HAMAP-Rule" id="MF_00422"/>
    </source>
</evidence>
<name>E8RK59_FILAD</name>
<feature type="transmembrane region" description="Helical" evidence="9">
    <location>
        <begin position="39"/>
        <end position="63"/>
    </location>
</feature>
<dbReference type="GO" id="GO:0043952">
    <property type="term" value="P:protein transport by the Sec complex"/>
    <property type="evidence" value="ECO:0007669"/>
    <property type="project" value="UniProtKB-UniRule"/>
</dbReference>
<dbReference type="PATRIC" id="fig|546269.5.peg.1350"/>
<dbReference type="GO" id="GO:0009306">
    <property type="term" value="P:protein secretion"/>
    <property type="evidence" value="ECO:0007669"/>
    <property type="project" value="UniProtKB-UniRule"/>
</dbReference>
<dbReference type="NCBIfam" id="TIGR00964">
    <property type="entry name" value="secE_bact"/>
    <property type="match status" value="1"/>
</dbReference>
<dbReference type="GO" id="GO:0008320">
    <property type="term" value="F:protein transmembrane transporter activity"/>
    <property type="evidence" value="ECO:0007669"/>
    <property type="project" value="UniProtKB-UniRule"/>
</dbReference>
<organism evidence="10 11">
    <name type="scientific">Filifactor alocis (strain ATCC 35896 / CCUG 47790 / D40 B5)</name>
    <name type="common">Fusobacterium alocis</name>
    <dbReference type="NCBI Taxonomy" id="546269"/>
    <lineage>
        <taxon>Bacteria</taxon>
        <taxon>Bacillati</taxon>
        <taxon>Bacillota</taxon>
        <taxon>Clostridia</taxon>
        <taxon>Peptostreptococcales</taxon>
        <taxon>Filifactoraceae</taxon>
        <taxon>Filifactor</taxon>
    </lineage>
</organism>
<dbReference type="HAMAP" id="MF_00422">
    <property type="entry name" value="SecE"/>
    <property type="match status" value="1"/>
</dbReference>
<dbReference type="AlphaFoldDB" id="E8RK59"/>
<dbReference type="STRING" id="546269.HMPREF0389_01737"/>
<dbReference type="Gene3D" id="1.20.5.1030">
    <property type="entry name" value="Preprotein translocase secy subunit"/>
    <property type="match status" value="1"/>
</dbReference>
<gene>
    <name evidence="9 10" type="primary">secE</name>
    <name evidence="10" type="ordered locus">HMPREF0389_01737</name>
</gene>
<dbReference type="InterPro" id="IPR038379">
    <property type="entry name" value="SecE_sf"/>
</dbReference>
<evidence type="ECO:0000256" key="3">
    <source>
        <dbReference type="ARBA" id="ARBA00022475"/>
    </source>
</evidence>
<sequence>MPKTTEKTKTSPTEYFGEVKTELKKVHWPSKQELSEHTFTVIIMVLVTALFIFCIDAGVGAVIEKLIER</sequence>
<evidence type="ECO:0000256" key="4">
    <source>
        <dbReference type="ARBA" id="ARBA00022692"/>
    </source>
</evidence>
<dbReference type="PANTHER" id="PTHR33910:SF1">
    <property type="entry name" value="PROTEIN TRANSLOCASE SUBUNIT SECE"/>
    <property type="match status" value="1"/>
</dbReference>
<reference evidence="11" key="1">
    <citation type="submission" date="2010-12" db="EMBL/GenBank/DDBJ databases">
        <title>The genome sequence of Filifactor alocis strain ATCC 35896.</title>
        <authorList>
            <consortium name="The Broad Institute Genome Sequencing Platform"/>
            <person name="Ward D."/>
            <person name="Earl A."/>
            <person name="Feldgarden M."/>
            <person name="Young S.K."/>
            <person name="Gargeya S."/>
            <person name="Zeng Q."/>
            <person name="Alvarado L."/>
            <person name="Berlin A."/>
            <person name="Bochicchio J."/>
            <person name="Chapman S.B."/>
            <person name="Chen Z."/>
            <person name="Freedman E."/>
            <person name="Gellesch M."/>
            <person name="Goldberg J."/>
            <person name="Griggs A."/>
            <person name="Gujja S."/>
            <person name="Heilman E."/>
            <person name="Heiman D."/>
            <person name="Howarth C."/>
            <person name="Mehta T."/>
            <person name="Neiman D."/>
            <person name="Pearson M."/>
            <person name="Roberts A."/>
            <person name="Saif S."/>
            <person name="Shea T."/>
            <person name="Shenoy N."/>
            <person name="Sisk P."/>
            <person name="Stolte C."/>
            <person name="Sykes S."/>
            <person name="White J."/>
            <person name="Yandava C."/>
            <person name="Izard J."/>
            <person name="Blanton J.M."/>
            <person name="Baranova O.V."/>
            <person name="Tanner A.C."/>
            <person name="Dewhirst F.E."/>
            <person name="Haas B."/>
            <person name="Nusbaum C."/>
            <person name="Birren B."/>
        </authorList>
    </citation>
    <scope>NUCLEOTIDE SEQUENCE [LARGE SCALE GENOMIC DNA]</scope>
    <source>
        <strain evidence="11">ATCC 35896 / D40 B5</strain>
    </source>
</reference>
<comment type="subunit">
    <text evidence="9">Component of the Sec protein translocase complex. Heterotrimer consisting of SecY, SecE and SecG subunits. The heterotrimers can form oligomers, although 1 heterotrimer is thought to be able to translocate proteins. Interacts with the ribosome. Interacts with SecDF, and other proteins may be involved. Interacts with SecA.</text>
</comment>
<dbReference type="PANTHER" id="PTHR33910">
    <property type="entry name" value="PROTEIN TRANSLOCASE SUBUNIT SECE"/>
    <property type="match status" value="1"/>
</dbReference>
<keyword evidence="3 9" id="KW-1003">Cell membrane</keyword>
<dbReference type="KEGG" id="faa:HMPREF0389_01737"/>
<keyword evidence="11" id="KW-1185">Reference proteome</keyword>
<dbReference type="InterPro" id="IPR005807">
    <property type="entry name" value="SecE_bac"/>
</dbReference>
<proteinExistence type="inferred from homology"/>
<dbReference type="Proteomes" id="UP000007468">
    <property type="component" value="Chromosome"/>
</dbReference>
<dbReference type="PROSITE" id="PS01067">
    <property type="entry name" value="SECE_SEC61G"/>
    <property type="match status" value="1"/>
</dbReference>
<evidence type="ECO:0000256" key="1">
    <source>
        <dbReference type="ARBA" id="ARBA00004370"/>
    </source>
</evidence>
<dbReference type="GO" id="GO:0065002">
    <property type="term" value="P:intracellular protein transmembrane transport"/>
    <property type="evidence" value="ECO:0007669"/>
    <property type="project" value="UniProtKB-UniRule"/>
</dbReference>
<dbReference type="InterPro" id="IPR001901">
    <property type="entry name" value="Translocase_SecE/Sec61-g"/>
</dbReference>
<protein>
    <recommendedName>
        <fullName evidence="9">Protein translocase subunit SecE</fullName>
    </recommendedName>
</protein>
<dbReference type="Pfam" id="PF00584">
    <property type="entry name" value="SecE"/>
    <property type="match status" value="1"/>
</dbReference>
<dbReference type="eggNOG" id="COG0690">
    <property type="taxonomic scope" value="Bacteria"/>
</dbReference>
<comment type="similarity">
    <text evidence="9">Belongs to the SecE/SEC61-gamma family.</text>
</comment>
<keyword evidence="4 9" id="KW-0812">Transmembrane</keyword>
<keyword evidence="7 9" id="KW-0811">Translocation</keyword>
<evidence type="ECO:0000313" key="11">
    <source>
        <dbReference type="Proteomes" id="UP000007468"/>
    </source>
</evidence>